<dbReference type="Proteomes" id="UP001549167">
    <property type="component" value="Unassembled WGS sequence"/>
</dbReference>
<evidence type="ECO:0000256" key="5">
    <source>
        <dbReference type="ARBA" id="ARBA00022989"/>
    </source>
</evidence>
<dbReference type="Gene3D" id="1.10.3730.20">
    <property type="match status" value="1"/>
</dbReference>
<evidence type="ECO:0000256" key="1">
    <source>
        <dbReference type="ARBA" id="ARBA00004651"/>
    </source>
</evidence>
<name>A0ABV2KT32_9BACI</name>
<evidence type="ECO:0000313" key="10">
    <source>
        <dbReference type="Proteomes" id="UP001549167"/>
    </source>
</evidence>
<keyword evidence="3" id="KW-1003">Cell membrane</keyword>
<keyword evidence="6 8" id="KW-0472">Membrane</keyword>
<dbReference type="InterPro" id="IPR037185">
    <property type="entry name" value="EmrE-like"/>
</dbReference>
<organism evidence="9 10">
    <name type="scientific">Alkalibacillus flavidus</name>
    <dbReference type="NCBI Taxonomy" id="546021"/>
    <lineage>
        <taxon>Bacteria</taxon>
        <taxon>Bacillati</taxon>
        <taxon>Bacillota</taxon>
        <taxon>Bacilli</taxon>
        <taxon>Bacillales</taxon>
        <taxon>Bacillaceae</taxon>
        <taxon>Alkalibacillus</taxon>
    </lineage>
</organism>
<keyword evidence="5 8" id="KW-1133">Transmembrane helix</keyword>
<keyword evidence="10" id="KW-1185">Reference proteome</keyword>
<keyword evidence="4 7" id="KW-0812">Transmembrane</keyword>
<dbReference type="PANTHER" id="PTHR30561:SF0">
    <property type="entry name" value="GUANIDINIUM EXPORTER"/>
    <property type="match status" value="1"/>
</dbReference>
<feature type="transmembrane region" description="Helical" evidence="8">
    <location>
        <begin position="57"/>
        <end position="78"/>
    </location>
</feature>
<dbReference type="RefSeq" id="WP_354219361.1">
    <property type="nucleotide sequence ID" value="NZ_JBEPMX010000003.1"/>
</dbReference>
<evidence type="ECO:0000256" key="8">
    <source>
        <dbReference type="SAM" id="Phobius"/>
    </source>
</evidence>
<reference evidence="9 10" key="1">
    <citation type="submission" date="2024-06" db="EMBL/GenBank/DDBJ databases">
        <title>Genomic Encyclopedia of Type Strains, Phase IV (KMG-IV): sequencing the most valuable type-strain genomes for metagenomic binning, comparative biology and taxonomic classification.</title>
        <authorList>
            <person name="Goeker M."/>
        </authorList>
    </citation>
    <scope>NUCLEOTIDE SEQUENCE [LARGE SCALE GENOMIC DNA]</scope>
    <source>
        <strain evidence="9 10">DSM 23520</strain>
    </source>
</reference>
<evidence type="ECO:0000256" key="7">
    <source>
        <dbReference type="RuleBase" id="RU003942"/>
    </source>
</evidence>
<keyword evidence="2" id="KW-0813">Transport</keyword>
<evidence type="ECO:0000256" key="3">
    <source>
        <dbReference type="ARBA" id="ARBA00022475"/>
    </source>
</evidence>
<evidence type="ECO:0000256" key="6">
    <source>
        <dbReference type="ARBA" id="ARBA00023136"/>
    </source>
</evidence>
<evidence type="ECO:0000313" key="9">
    <source>
        <dbReference type="EMBL" id="MET3682746.1"/>
    </source>
</evidence>
<comment type="subcellular location">
    <subcellularLocation>
        <location evidence="1 7">Cell membrane</location>
        <topology evidence="1 7">Multi-pass membrane protein</topology>
    </subcellularLocation>
</comment>
<dbReference type="InterPro" id="IPR000390">
    <property type="entry name" value="Small_drug/metabolite_transptr"/>
</dbReference>
<dbReference type="EMBL" id="JBEPMX010000003">
    <property type="protein sequence ID" value="MET3682746.1"/>
    <property type="molecule type" value="Genomic_DNA"/>
</dbReference>
<feature type="transmembrane region" description="Helical" evidence="8">
    <location>
        <begin position="84"/>
        <end position="103"/>
    </location>
</feature>
<accession>A0ABV2KT32</accession>
<comment type="similarity">
    <text evidence="7">Belongs to the drug/metabolite transporter (DMT) superfamily. Small multidrug resistance (SMR) (TC 2.A.7.1) family.</text>
</comment>
<sequence>MHWIALIVAGLFEMTGVLGINFINRYQNWQSVVFMIGAFSISFALLSFAMEGITMSVAYAIWTGIGAAGSAIMGILLFNEPANRLRLLFIFCIIASTVGLKLITG</sequence>
<gene>
    <name evidence="9" type="ORF">ABID56_000836</name>
</gene>
<dbReference type="SUPFAM" id="SSF103481">
    <property type="entry name" value="Multidrug resistance efflux transporter EmrE"/>
    <property type="match status" value="1"/>
</dbReference>
<evidence type="ECO:0000256" key="2">
    <source>
        <dbReference type="ARBA" id="ARBA00022448"/>
    </source>
</evidence>
<proteinExistence type="inferred from homology"/>
<feature type="transmembrane region" description="Helical" evidence="8">
    <location>
        <begin position="29"/>
        <end position="50"/>
    </location>
</feature>
<dbReference type="PANTHER" id="PTHR30561">
    <property type="entry name" value="SMR FAMILY PROTON-DEPENDENT DRUG EFFLUX TRANSPORTER SUGE"/>
    <property type="match status" value="1"/>
</dbReference>
<evidence type="ECO:0000256" key="4">
    <source>
        <dbReference type="ARBA" id="ARBA00022692"/>
    </source>
</evidence>
<protein>
    <submittedName>
        <fullName evidence="9">Paired small multidrug resistance pump</fullName>
    </submittedName>
</protein>
<comment type="caution">
    <text evidence="9">The sequence shown here is derived from an EMBL/GenBank/DDBJ whole genome shotgun (WGS) entry which is preliminary data.</text>
</comment>
<dbReference type="Pfam" id="PF00893">
    <property type="entry name" value="Multi_Drug_Res"/>
    <property type="match status" value="1"/>
</dbReference>
<dbReference type="InterPro" id="IPR045324">
    <property type="entry name" value="Small_multidrug_res"/>
</dbReference>